<gene>
    <name evidence="4 8" type="primary">rplO</name>
    <name evidence="8" type="ORF">GCM10009720_05930</name>
</gene>
<dbReference type="NCBIfam" id="TIGR01071">
    <property type="entry name" value="rplO_bact"/>
    <property type="match status" value="1"/>
</dbReference>
<evidence type="ECO:0000256" key="5">
    <source>
        <dbReference type="RuleBase" id="RU003888"/>
    </source>
</evidence>
<dbReference type="Proteomes" id="UP001501461">
    <property type="component" value="Unassembled WGS sequence"/>
</dbReference>
<dbReference type="InterPro" id="IPR005749">
    <property type="entry name" value="Ribosomal_uL15_bac-type"/>
</dbReference>
<evidence type="ECO:0000313" key="8">
    <source>
        <dbReference type="EMBL" id="GAA2028904.1"/>
    </source>
</evidence>
<keyword evidence="9" id="KW-1185">Reference proteome</keyword>
<accession>A0ABP5FKX8</accession>
<comment type="caution">
    <text evidence="8">The sequence shown here is derived from an EMBL/GenBank/DDBJ whole genome shotgun (WGS) entry which is preliminary data.</text>
</comment>
<feature type="compositionally biased region" description="Basic and acidic residues" evidence="6">
    <location>
        <begin position="7"/>
        <end position="16"/>
    </location>
</feature>
<dbReference type="PANTHER" id="PTHR12934:SF11">
    <property type="entry name" value="LARGE RIBOSOMAL SUBUNIT PROTEIN UL15M"/>
    <property type="match status" value="1"/>
</dbReference>
<keyword evidence="4" id="KW-0694">RNA-binding</keyword>
<dbReference type="PROSITE" id="PS00475">
    <property type="entry name" value="RIBOSOMAL_L15"/>
    <property type="match status" value="1"/>
</dbReference>
<dbReference type="SUPFAM" id="SSF52080">
    <property type="entry name" value="Ribosomal proteins L15p and L18e"/>
    <property type="match status" value="1"/>
</dbReference>
<feature type="region of interest" description="Disordered" evidence="6">
    <location>
        <begin position="1"/>
        <end position="60"/>
    </location>
</feature>
<evidence type="ECO:0000256" key="4">
    <source>
        <dbReference type="HAMAP-Rule" id="MF_01341"/>
    </source>
</evidence>
<dbReference type="PANTHER" id="PTHR12934">
    <property type="entry name" value="50S RIBOSOMAL PROTEIN L15"/>
    <property type="match status" value="1"/>
</dbReference>
<dbReference type="Gene3D" id="3.100.10.10">
    <property type="match status" value="1"/>
</dbReference>
<evidence type="ECO:0000256" key="3">
    <source>
        <dbReference type="ARBA" id="ARBA00023274"/>
    </source>
</evidence>
<dbReference type="Pfam" id="PF00828">
    <property type="entry name" value="Ribosomal_L27A"/>
    <property type="match status" value="1"/>
</dbReference>
<keyword evidence="4" id="KW-0699">rRNA-binding</keyword>
<evidence type="ECO:0000259" key="7">
    <source>
        <dbReference type="Pfam" id="PF00828"/>
    </source>
</evidence>
<keyword evidence="2 4" id="KW-0689">Ribosomal protein</keyword>
<feature type="compositionally biased region" description="Low complexity" evidence="6">
    <location>
        <begin position="37"/>
        <end position="49"/>
    </location>
</feature>
<dbReference type="HAMAP" id="MF_01341">
    <property type="entry name" value="Ribosomal_uL15"/>
    <property type="match status" value="1"/>
</dbReference>
<dbReference type="GO" id="GO:0005840">
    <property type="term" value="C:ribosome"/>
    <property type="evidence" value="ECO:0007669"/>
    <property type="project" value="UniProtKB-KW"/>
</dbReference>
<evidence type="ECO:0000313" key="9">
    <source>
        <dbReference type="Proteomes" id="UP001501461"/>
    </source>
</evidence>
<dbReference type="InterPro" id="IPR030878">
    <property type="entry name" value="Ribosomal_uL15"/>
</dbReference>
<dbReference type="InterPro" id="IPR036227">
    <property type="entry name" value="Ribosomal_uL15/eL18_sf"/>
</dbReference>
<evidence type="ECO:0000256" key="6">
    <source>
        <dbReference type="SAM" id="MobiDB-lite"/>
    </source>
</evidence>
<dbReference type="RefSeq" id="WP_343956102.1">
    <property type="nucleotide sequence ID" value="NZ_BAAAMN010000009.1"/>
</dbReference>
<dbReference type="InterPro" id="IPR021131">
    <property type="entry name" value="Ribosomal_uL15/eL18"/>
</dbReference>
<proteinExistence type="inferred from homology"/>
<evidence type="ECO:0000256" key="2">
    <source>
        <dbReference type="ARBA" id="ARBA00022980"/>
    </source>
</evidence>
<sequence>MAEEQQDAIKLHDLRPAKGSNKSKLRYGRGEGGKGGKTATRGTKGTRARNTVPAGFEGGQLPLHMRLPKLRGFRNPAKVNFQVVNLDKLTESFPSGGDVTVADLVEKGLVRKNQPVKVLGSGDISVAVNVTADAFSKSAVDKIAAAGGTTTTA</sequence>
<evidence type="ECO:0000256" key="1">
    <source>
        <dbReference type="ARBA" id="ARBA00007320"/>
    </source>
</evidence>
<protein>
    <recommendedName>
        <fullName evidence="4">Large ribosomal subunit protein uL15</fullName>
    </recommendedName>
</protein>
<feature type="domain" description="Large ribosomal subunit protein uL15/eL18" evidence="7">
    <location>
        <begin position="83"/>
        <end position="150"/>
    </location>
</feature>
<dbReference type="InterPro" id="IPR001196">
    <property type="entry name" value="Ribosomal_uL15_CS"/>
</dbReference>
<name>A0ABP5FKX8_9MICC</name>
<comment type="subunit">
    <text evidence="4">Part of the 50S ribosomal subunit.</text>
</comment>
<keyword evidence="3 4" id="KW-0687">Ribonucleoprotein</keyword>
<organism evidence="8 9">
    <name type="scientific">Yaniella flava</name>
    <dbReference type="NCBI Taxonomy" id="287930"/>
    <lineage>
        <taxon>Bacteria</taxon>
        <taxon>Bacillati</taxon>
        <taxon>Actinomycetota</taxon>
        <taxon>Actinomycetes</taxon>
        <taxon>Micrococcales</taxon>
        <taxon>Micrococcaceae</taxon>
        <taxon>Yaniella</taxon>
    </lineage>
</organism>
<reference evidence="9" key="1">
    <citation type="journal article" date="2019" name="Int. J. Syst. Evol. Microbiol.">
        <title>The Global Catalogue of Microorganisms (GCM) 10K type strain sequencing project: providing services to taxonomists for standard genome sequencing and annotation.</title>
        <authorList>
            <consortium name="The Broad Institute Genomics Platform"/>
            <consortium name="The Broad Institute Genome Sequencing Center for Infectious Disease"/>
            <person name="Wu L."/>
            <person name="Ma J."/>
        </authorList>
    </citation>
    <scope>NUCLEOTIDE SEQUENCE [LARGE SCALE GENOMIC DNA]</scope>
    <source>
        <strain evidence="9">JCM 13595</strain>
    </source>
</reference>
<comment type="similarity">
    <text evidence="1 4 5">Belongs to the universal ribosomal protein uL15 family.</text>
</comment>
<comment type="function">
    <text evidence="4">Binds to the 23S rRNA.</text>
</comment>
<dbReference type="EMBL" id="BAAAMN010000009">
    <property type="protein sequence ID" value="GAA2028904.1"/>
    <property type="molecule type" value="Genomic_DNA"/>
</dbReference>